<keyword evidence="7" id="KW-0999">Mitochondrion inner membrane</keyword>
<evidence type="ECO:0000313" key="13">
    <source>
        <dbReference type="Proteomes" id="UP000095280"/>
    </source>
</evidence>
<comment type="subcellular location">
    <subcellularLocation>
        <location evidence="3">Mitochondrion inner membrane</location>
        <topology evidence="3">Peripheral membrane protein</topology>
    </subcellularLocation>
    <subcellularLocation>
        <location evidence="2">Mitochondrion intermembrane space</location>
    </subcellularLocation>
</comment>
<dbReference type="GO" id="GO:0005758">
    <property type="term" value="C:mitochondrial intermembrane space"/>
    <property type="evidence" value="ECO:0007669"/>
    <property type="project" value="UniProtKB-SubCell"/>
</dbReference>
<sequence>MSDTRTPITYEDPDRLLKLNRDCLENPSPPYPHFETPGEALSYATYRLTRPLHPNETRFNAFGLPRPNRLFGNVFQRPPLDNHHLHWMSGQFTMQGRDFPKHCHIMERDLYRCLSRVGVQNLHKWCRIYFDDYDECSNHYKEMKRYRYLQRMIAREEYGAAAYATIRLLLAEALVIRSVLKAANSLTDKRQC</sequence>
<evidence type="ECO:0000256" key="7">
    <source>
        <dbReference type="ARBA" id="ARBA00022792"/>
    </source>
</evidence>
<evidence type="ECO:0000256" key="8">
    <source>
        <dbReference type="ARBA" id="ARBA00022982"/>
    </source>
</evidence>
<dbReference type="WBParaSite" id="maker-uti_cns_0007468-snap-gene-0.2-mRNA-1">
    <property type="protein sequence ID" value="maker-uti_cns_0007468-snap-gene-0.2-mRNA-1"/>
    <property type="gene ID" value="maker-uti_cns_0007468-snap-gene-0.2"/>
</dbReference>
<evidence type="ECO:0000256" key="1">
    <source>
        <dbReference type="ARBA" id="ARBA00003195"/>
    </source>
</evidence>
<comment type="similarity">
    <text evidence="4">Belongs to the complex I NDUFS5 subunit family.</text>
</comment>
<keyword evidence="9" id="KW-0496">Mitochondrion</keyword>
<dbReference type="AlphaFoldDB" id="A0A1I8HQS2"/>
<keyword evidence="8" id="KW-0249">Electron transport</keyword>
<dbReference type="InterPro" id="IPR019342">
    <property type="entry name" value="NADH_UbQ_OxRdtase_FeS-su5"/>
</dbReference>
<evidence type="ECO:0000256" key="6">
    <source>
        <dbReference type="ARBA" id="ARBA00022660"/>
    </source>
</evidence>
<proteinExistence type="inferred from homology"/>
<protein>
    <submittedName>
        <fullName evidence="14">NADH dehydrogenase [ubiquinone] iron-sulfur protein 5</fullName>
    </submittedName>
</protein>
<dbReference type="Proteomes" id="UP000095280">
    <property type="component" value="Unplaced"/>
</dbReference>
<keyword evidence="13" id="KW-1185">Reference proteome</keyword>
<name>A0A1I8HQS2_9PLAT</name>
<evidence type="ECO:0000256" key="5">
    <source>
        <dbReference type="ARBA" id="ARBA00022448"/>
    </source>
</evidence>
<evidence type="ECO:0000256" key="12">
    <source>
        <dbReference type="PIRSR" id="PIRSR619342-50"/>
    </source>
</evidence>
<comment type="function">
    <text evidence="1">Accessory subunit of the mitochondrial membrane respiratory chain NADH dehydrogenase (Complex I), that is believed not to be involved in catalysis. Complex I functions in the transfer of electrons from NADH to the respiratory chain. The immediate electron acceptor for the enzyme is believed to be ubiquinone.</text>
</comment>
<keyword evidence="11 12" id="KW-1015">Disulfide bond</keyword>
<evidence type="ECO:0000256" key="4">
    <source>
        <dbReference type="ARBA" id="ARBA00007372"/>
    </source>
</evidence>
<evidence type="ECO:0000256" key="2">
    <source>
        <dbReference type="ARBA" id="ARBA00004569"/>
    </source>
</evidence>
<dbReference type="Pfam" id="PF10200">
    <property type="entry name" value="Ndufs5"/>
    <property type="match status" value="1"/>
</dbReference>
<dbReference type="GO" id="GO:0005743">
    <property type="term" value="C:mitochondrial inner membrane"/>
    <property type="evidence" value="ECO:0007669"/>
    <property type="project" value="UniProtKB-SubCell"/>
</dbReference>
<accession>A0A1I8HQS2</accession>
<keyword evidence="6" id="KW-0679">Respiratory chain</keyword>
<feature type="disulfide bond" evidence="12">
    <location>
        <begin position="113"/>
        <end position="126"/>
    </location>
</feature>
<reference evidence="14" key="1">
    <citation type="submission" date="2016-11" db="UniProtKB">
        <authorList>
            <consortium name="WormBaseParasite"/>
        </authorList>
    </citation>
    <scope>IDENTIFICATION</scope>
</reference>
<evidence type="ECO:0000256" key="9">
    <source>
        <dbReference type="ARBA" id="ARBA00023128"/>
    </source>
</evidence>
<evidence type="ECO:0000256" key="10">
    <source>
        <dbReference type="ARBA" id="ARBA00023136"/>
    </source>
</evidence>
<keyword evidence="5" id="KW-0813">Transport</keyword>
<evidence type="ECO:0000313" key="14">
    <source>
        <dbReference type="WBParaSite" id="maker-uti_cns_0007468-snap-gene-0.2-mRNA-1"/>
    </source>
</evidence>
<feature type="disulfide bond" evidence="12">
    <location>
        <begin position="103"/>
        <end position="136"/>
    </location>
</feature>
<evidence type="ECO:0000256" key="11">
    <source>
        <dbReference type="ARBA" id="ARBA00023157"/>
    </source>
</evidence>
<keyword evidence="10" id="KW-0472">Membrane</keyword>
<evidence type="ECO:0000256" key="3">
    <source>
        <dbReference type="ARBA" id="ARBA00004637"/>
    </source>
</evidence>
<organism evidence="13 14">
    <name type="scientific">Macrostomum lignano</name>
    <dbReference type="NCBI Taxonomy" id="282301"/>
    <lineage>
        <taxon>Eukaryota</taxon>
        <taxon>Metazoa</taxon>
        <taxon>Spiralia</taxon>
        <taxon>Lophotrochozoa</taxon>
        <taxon>Platyhelminthes</taxon>
        <taxon>Rhabditophora</taxon>
        <taxon>Macrostomorpha</taxon>
        <taxon>Macrostomida</taxon>
        <taxon>Macrostomidae</taxon>
        <taxon>Macrostomum</taxon>
    </lineage>
</organism>